<dbReference type="Gene3D" id="3.40.30.10">
    <property type="entry name" value="Glutaredoxin"/>
    <property type="match status" value="1"/>
</dbReference>
<protein>
    <recommendedName>
        <fullName evidence="2">Thioredoxin domain-containing protein</fullName>
    </recommendedName>
</protein>
<dbReference type="InterPro" id="IPR036249">
    <property type="entry name" value="Thioredoxin-like_sf"/>
</dbReference>
<evidence type="ECO:0000256" key="1">
    <source>
        <dbReference type="SAM" id="SignalP"/>
    </source>
</evidence>
<dbReference type="InterPro" id="IPR013766">
    <property type="entry name" value="Thioredoxin_domain"/>
</dbReference>
<evidence type="ECO:0000313" key="3">
    <source>
        <dbReference type="EMBL" id="GGZ99980.1"/>
    </source>
</evidence>
<dbReference type="Pfam" id="PF13899">
    <property type="entry name" value="Thioredoxin_7"/>
    <property type="match status" value="1"/>
</dbReference>
<feature type="signal peptide" evidence="1">
    <location>
        <begin position="1"/>
        <end position="22"/>
    </location>
</feature>
<dbReference type="SUPFAM" id="SSF52833">
    <property type="entry name" value="Thioredoxin-like"/>
    <property type="match status" value="1"/>
</dbReference>
<keyword evidence="1" id="KW-0732">Signal</keyword>
<dbReference type="Proteomes" id="UP000634139">
    <property type="component" value="Unassembled WGS sequence"/>
</dbReference>
<dbReference type="RefSeq" id="WP_189541158.1">
    <property type="nucleotide sequence ID" value="NZ_BMZD01000004.1"/>
</dbReference>
<reference evidence="3" key="1">
    <citation type="journal article" date="2014" name="Int. J. Syst. Evol. Microbiol.">
        <title>Complete genome sequence of Corynebacterium casei LMG S-19264T (=DSM 44701T), isolated from a smear-ripened cheese.</title>
        <authorList>
            <consortium name="US DOE Joint Genome Institute (JGI-PGF)"/>
            <person name="Walter F."/>
            <person name="Albersmeier A."/>
            <person name="Kalinowski J."/>
            <person name="Ruckert C."/>
        </authorList>
    </citation>
    <scope>NUCLEOTIDE SEQUENCE</scope>
    <source>
        <strain evidence="3">KCTC 32422</strain>
    </source>
</reference>
<dbReference type="CDD" id="cd01659">
    <property type="entry name" value="TRX_superfamily"/>
    <property type="match status" value="1"/>
</dbReference>
<dbReference type="PROSITE" id="PS51352">
    <property type="entry name" value="THIOREDOXIN_2"/>
    <property type="match status" value="1"/>
</dbReference>
<evidence type="ECO:0000313" key="4">
    <source>
        <dbReference type="Proteomes" id="UP000634139"/>
    </source>
</evidence>
<name>A0A918RKI2_9SPHN</name>
<accession>A0A918RKI2</accession>
<dbReference type="EMBL" id="BMZD01000004">
    <property type="protein sequence ID" value="GGZ99980.1"/>
    <property type="molecule type" value="Genomic_DNA"/>
</dbReference>
<evidence type="ECO:0000259" key="2">
    <source>
        <dbReference type="PROSITE" id="PS51352"/>
    </source>
</evidence>
<sequence>MLRRLAPALLLALVVPGASAWAASTPAEQSAYYPAAADARADLDAALAEAARTGRSAVIVFGGDWCHDSTGLAKVLTSPAFRDEFGARFSVTFIDVGVPQTGNGRNLDLIARYGVKRMRGTPAMFVIGPDGAARNSRRDAQGWRNADSRGEAAILDWFRRLSAKQD</sequence>
<reference evidence="3" key="2">
    <citation type="submission" date="2020-09" db="EMBL/GenBank/DDBJ databases">
        <authorList>
            <person name="Sun Q."/>
            <person name="Kim S."/>
        </authorList>
    </citation>
    <scope>NUCLEOTIDE SEQUENCE</scope>
    <source>
        <strain evidence="3">KCTC 32422</strain>
    </source>
</reference>
<comment type="caution">
    <text evidence="3">The sequence shown here is derived from an EMBL/GenBank/DDBJ whole genome shotgun (WGS) entry which is preliminary data.</text>
</comment>
<organism evidence="3 4">
    <name type="scientific">Novosphingobium arvoryzae</name>
    <dbReference type="NCBI Taxonomy" id="1256514"/>
    <lineage>
        <taxon>Bacteria</taxon>
        <taxon>Pseudomonadati</taxon>
        <taxon>Pseudomonadota</taxon>
        <taxon>Alphaproteobacteria</taxon>
        <taxon>Sphingomonadales</taxon>
        <taxon>Sphingomonadaceae</taxon>
        <taxon>Novosphingobium</taxon>
    </lineage>
</organism>
<feature type="chain" id="PRO_5037340755" description="Thioredoxin domain-containing protein" evidence="1">
    <location>
        <begin position="23"/>
        <end position="166"/>
    </location>
</feature>
<proteinExistence type="predicted"/>
<gene>
    <name evidence="3" type="ORF">GCM10011617_20650</name>
</gene>
<keyword evidence="4" id="KW-1185">Reference proteome</keyword>
<feature type="domain" description="Thioredoxin" evidence="2">
    <location>
        <begin position="21"/>
        <end position="160"/>
    </location>
</feature>
<dbReference type="AlphaFoldDB" id="A0A918RKI2"/>